<feature type="transmembrane region" description="Helical" evidence="2">
    <location>
        <begin position="508"/>
        <end position="531"/>
    </location>
</feature>
<feature type="region of interest" description="Disordered" evidence="1">
    <location>
        <begin position="595"/>
        <end position="633"/>
    </location>
</feature>
<feature type="compositionally biased region" description="Basic and acidic residues" evidence="1">
    <location>
        <begin position="614"/>
        <end position="633"/>
    </location>
</feature>
<dbReference type="GeneID" id="23562859"/>
<dbReference type="AlphaFoldDB" id="A0A0D1CCH3"/>
<feature type="region of interest" description="Disordered" evidence="1">
    <location>
        <begin position="104"/>
        <end position="134"/>
    </location>
</feature>
<feature type="transmembrane region" description="Helical" evidence="2">
    <location>
        <begin position="974"/>
        <end position="995"/>
    </location>
</feature>
<dbReference type="PANTHER" id="PTHR39466:SF1">
    <property type="entry name" value="RGS DOMAIN-CONTAINING PROTEIN"/>
    <property type="match status" value="1"/>
</dbReference>
<evidence type="ECO:0008006" key="5">
    <source>
        <dbReference type="Google" id="ProtNLM"/>
    </source>
</evidence>
<evidence type="ECO:0000313" key="3">
    <source>
        <dbReference type="EMBL" id="KIS70857.1"/>
    </source>
</evidence>
<keyword evidence="2" id="KW-0812">Transmembrane</keyword>
<dbReference type="PANTHER" id="PTHR39466">
    <property type="entry name" value="RGS DOMAIN-CONTAINING PROTEIN"/>
    <property type="match status" value="1"/>
</dbReference>
<keyword evidence="2" id="KW-0472">Membrane</keyword>
<dbReference type="OMA" id="HRYLCSR"/>
<feature type="transmembrane region" description="Helical" evidence="2">
    <location>
        <begin position="464"/>
        <end position="488"/>
    </location>
</feature>
<protein>
    <recommendedName>
        <fullName evidence="5">RGS domain-containing protein</fullName>
    </recommendedName>
</protein>
<accession>A0A0D1CCH3</accession>
<organism evidence="3 4">
    <name type="scientific">Mycosarcoma maydis</name>
    <name type="common">Corn smut fungus</name>
    <name type="synonym">Ustilago maydis</name>
    <dbReference type="NCBI Taxonomy" id="5270"/>
    <lineage>
        <taxon>Eukaryota</taxon>
        <taxon>Fungi</taxon>
        <taxon>Dikarya</taxon>
        <taxon>Basidiomycota</taxon>
        <taxon>Ustilaginomycotina</taxon>
        <taxon>Ustilaginomycetes</taxon>
        <taxon>Ustilaginales</taxon>
        <taxon>Ustilaginaceae</taxon>
        <taxon>Mycosarcoma</taxon>
    </lineage>
</organism>
<proteinExistence type="predicted"/>
<dbReference type="eggNOG" id="ENOG502S0M5">
    <property type="taxonomic scope" value="Eukaryota"/>
</dbReference>
<evidence type="ECO:0000313" key="4">
    <source>
        <dbReference type="Proteomes" id="UP000000561"/>
    </source>
</evidence>
<dbReference type="OrthoDB" id="3232309at2759"/>
<keyword evidence="4" id="KW-1185">Reference proteome</keyword>
<reference evidence="3 4" key="1">
    <citation type="journal article" date="2006" name="Nature">
        <title>Insights from the genome of the biotrophic fungal plant pathogen Ustilago maydis.</title>
        <authorList>
            <person name="Kamper J."/>
            <person name="Kahmann R."/>
            <person name="Bolker M."/>
            <person name="Ma L.J."/>
            <person name="Brefort T."/>
            <person name="Saville B.J."/>
            <person name="Banuett F."/>
            <person name="Kronstad J.W."/>
            <person name="Gold S.E."/>
            <person name="Muller O."/>
            <person name="Perlin M.H."/>
            <person name="Wosten H.A."/>
            <person name="de Vries R."/>
            <person name="Ruiz-Herrera J."/>
            <person name="Reynaga-Pena C.G."/>
            <person name="Snetselaar K."/>
            <person name="McCann M."/>
            <person name="Perez-Martin J."/>
            <person name="Feldbrugge M."/>
            <person name="Basse C.W."/>
            <person name="Steinberg G."/>
            <person name="Ibeas J.I."/>
            <person name="Holloman W."/>
            <person name="Guzman P."/>
            <person name="Farman M."/>
            <person name="Stajich J.E."/>
            <person name="Sentandreu R."/>
            <person name="Gonzalez-Prieto J.M."/>
            <person name="Kennell J.C."/>
            <person name="Molina L."/>
            <person name="Schirawski J."/>
            <person name="Mendoza-Mendoza A."/>
            <person name="Greilinger D."/>
            <person name="Munch K."/>
            <person name="Rossel N."/>
            <person name="Scherer M."/>
            <person name="Vranes M."/>
            <person name="Ladendorf O."/>
            <person name="Vincon V."/>
            <person name="Fuchs U."/>
            <person name="Sandrock B."/>
            <person name="Meng S."/>
            <person name="Ho E.C."/>
            <person name="Cahill M.J."/>
            <person name="Boyce K.J."/>
            <person name="Klose J."/>
            <person name="Klosterman S.J."/>
            <person name="Deelstra H.J."/>
            <person name="Ortiz-Castellanos L."/>
            <person name="Li W."/>
            <person name="Sanchez-Alonso P."/>
            <person name="Schreier P.H."/>
            <person name="Hauser-Hahn I."/>
            <person name="Vaupel M."/>
            <person name="Koopmann E."/>
            <person name="Friedrich G."/>
            <person name="Voss H."/>
            <person name="Schluter T."/>
            <person name="Margolis J."/>
            <person name="Platt D."/>
            <person name="Swimmer C."/>
            <person name="Gnirke A."/>
            <person name="Chen F."/>
            <person name="Vysotskaia V."/>
            <person name="Mannhaupt G."/>
            <person name="Guldener U."/>
            <person name="Munsterkotter M."/>
            <person name="Haase D."/>
            <person name="Oesterheld M."/>
            <person name="Mewes H.W."/>
            <person name="Mauceli E.W."/>
            <person name="DeCaprio D."/>
            <person name="Wade C.M."/>
            <person name="Butler J."/>
            <person name="Young S."/>
            <person name="Jaffe D.B."/>
            <person name="Calvo S."/>
            <person name="Nusbaum C."/>
            <person name="Galagan J."/>
            <person name="Birren B.W."/>
        </authorList>
    </citation>
    <scope>NUCLEOTIDE SEQUENCE [LARGE SCALE GENOMIC DNA]</scope>
    <source>
        <strain evidence="4">DSM 14603 / FGSC 9021 / UM521</strain>
    </source>
</reference>
<evidence type="ECO:0000256" key="2">
    <source>
        <dbReference type="SAM" id="Phobius"/>
    </source>
</evidence>
<keyword evidence="2" id="KW-1133">Transmembrane helix</keyword>
<feature type="region of interest" description="Disordered" evidence="1">
    <location>
        <begin position="831"/>
        <end position="876"/>
    </location>
</feature>
<feature type="transmembrane region" description="Helical" evidence="2">
    <location>
        <begin position="435"/>
        <end position="452"/>
    </location>
</feature>
<evidence type="ECO:0000256" key="1">
    <source>
        <dbReference type="SAM" id="MobiDB-lite"/>
    </source>
</evidence>
<dbReference type="EMBL" id="CM003142">
    <property type="protein sequence ID" value="KIS70857.1"/>
    <property type="molecule type" value="Genomic_DNA"/>
</dbReference>
<dbReference type="InParanoid" id="A0A0D1CCH3"/>
<name>A0A0D1CCH3_MYCMD</name>
<dbReference type="VEuPathDB" id="FungiDB:UMAG_02002"/>
<feature type="compositionally biased region" description="Polar residues" evidence="1">
    <location>
        <begin position="364"/>
        <end position="373"/>
    </location>
</feature>
<dbReference type="RefSeq" id="XP_011387913.1">
    <property type="nucleotide sequence ID" value="XM_011389611.1"/>
</dbReference>
<dbReference type="KEGG" id="uma:UMAG_02002"/>
<dbReference type="Proteomes" id="UP000000561">
    <property type="component" value="Chromosome 3"/>
</dbReference>
<gene>
    <name evidence="3" type="ORF">UMAG_02002</name>
</gene>
<feature type="region of interest" description="Disordered" evidence="1">
    <location>
        <begin position="360"/>
        <end position="392"/>
    </location>
</feature>
<sequence>MDAAAARQQGIESVSAGAPLNARWRSATEHNVFADNRDEDIFGWIQPNEWDTVAGPNKTNFMRGECVTCAPDQDSCAVVPAPLQSCGGPSCGYGAPCCEYSRHATRTSGPSRPPPALLVQHDDDSSDPKTSSMSRIERLVKVEQSSSLGVSLIDIIHGRSCRPISLLDLRIFLHFQRQPQKRLPSYYPASDMQSLALNDVDLNVDLPTSTTAASPFTSASVQEKPSTPVSRRLHYDEVDALDFLVAYERYLTRFRDQPRADRLKSPDPATCKAAVRAYVQRACKTRASSDLAATDILLRSPDVADDLCDMPEEASREILGRLRPGDLGLKPESQPLRFEFDRLVHRYLCSRRVCIVSSSRKPWGNQNSGSSAETIADASDLPTQHRLGSSKDDKTPRLRWMVDVGLISEDELQLALAECDFSTHPDVLAPIAEAVYAYMSQHIVPFFFIAAARNLSPNTKRGRLLVGLCCTATALTFSILLIVSPSPLARRANNGTGEILRWWRLVTAPIWCAGLGYILAYFTGVCVWLTLRGNREPDEKEEREREEIRSRISGEDVVGFDLAELQAAADERDMAAEQDTNRWVAPEIAEILTGIAGQRKGKHRGQRSASSIRGSHDPRLLEEGRARSRSEVEHVPASVNISLEQTFADTSNATGSQASIEKNADLLVPAAVILHTPRKQAGVLGASDSAICPAAALSTSDLNSPVLVRPSLDCARKSLNDLGQADATVSTNGGNPAVHTLMRHKRVPLLNLSIGIVTRYGNELSEDHANAPVLTRDALLFDPELAARVTWPGFGEASAARSTNSGSPQGSPSAVTGRKLLTHALLPLKSNGRGCDAERKVPVRNRSGEINAEMGHTPLPKKPEPTARPPTPLDARDIAPWSALSAASSSDASSKPLLFSIPSSRRSHLSANTSTTLVGASSIVANAPKRAYEESSSGSFKARVWSAVQRASGFAVGTERVLDARVRRAQQMKALRIMVLNTFATVVVVAIVVAIP</sequence>